<dbReference type="InterPro" id="IPR011074">
    <property type="entry name" value="CRAL/TRIO_N_dom"/>
</dbReference>
<accession>A0AAV0NZ78</accession>
<dbReference type="Proteomes" id="UP001154282">
    <property type="component" value="Unassembled WGS sequence"/>
</dbReference>
<dbReference type="EMBL" id="CAMGYJ010000008">
    <property type="protein sequence ID" value="CAI0463727.1"/>
    <property type="molecule type" value="Genomic_DNA"/>
</dbReference>
<dbReference type="PROSITE" id="PS50191">
    <property type="entry name" value="CRAL_TRIO"/>
    <property type="match status" value="1"/>
</dbReference>
<reference evidence="3" key="1">
    <citation type="submission" date="2022-08" db="EMBL/GenBank/DDBJ databases">
        <authorList>
            <person name="Gutierrez-Valencia J."/>
        </authorList>
    </citation>
    <scope>NUCLEOTIDE SEQUENCE</scope>
</reference>
<dbReference type="SUPFAM" id="SSF52087">
    <property type="entry name" value="CRAL/TRIO domain"/>
    <property type="match status" value="1"/>
</dbReference>
<feature type="compositionally biased region" description="Low complexity" evidence="1">
    <location>
        <begin position="24"/>
        <end position="37"/>
    </location>
</feature>
<dbReference type="AlphaFoldDB" id="A0AAV0NZ78"/>
<dbReference type="SMART" id="SM00516">
    <property type="entry name" value="SEC14"/>
    <property type="match status" value="1"/>
</dbReference>
<comment type="caution">
    <text evidence="3">The sequence shown here is derived from an EMBL/GenBank/DDBJ whole genome shotgun (WGS) entry which is preliminary data.</text>
</comment>
<keyword evidence="4" id="KW-1185">Reference proteome</keyword>
<dbReference type="InterPro" id="IPR036865">
    <property type="entry name" value="CRAL-TRIO_dom_sf"/>
</dbReference>
<evidence type="ECO:0000313" key="3">
    <source>
        <dbReference type="EMBL" id="CAI0463727.1"/>
    </source>
</evidence>
<protein>
    <recommendedName>
        <fullName evidence="2">CRAL-TRIO domain-containing protein</fullName>
    </recommendedName>
</protein>
<name>A0AAV0NZ78_9ROSI</name>
<dbReference type="PANTHER" id="PTHR46277">
    <property type="entry name" value="OS03G0850700 PROTEIN"/>
    <property type="match status" value="1"/>
</dbReference>
<gene>
    <name evidence="3" type="ORF">LITE_LOCUS35867</name>
</gene>
<dbReference type="SMART" id="SM01100">
    <property type="entry name" value="CRAL_TRIO_N"/>
    <property type="match status" value="1"/>
</dbReference>
<feature type="region of interest" description="Disordered" evidence="1">
    <location>
        <begin position="1"/>
        <end position="37"/>
    </location>
</feature>
<feature type="domain" description="CRAL-TRIO" evidence="2">
    <location>
        <begin position="108"/>
        <end position="270"/>
    </location>
</feature>
<dbReference type="Gene3D" id="3.40.525.10">
    <property type="entry name" value="CRAL-TRIO lipid binding domain"/>
    <property type="match status" value="1"/>
</dbReference>
<dbReference type="Pfam" id="PF00650">
    <property type="entry name" value="CRAL_TRIO"/>
    <property type="match status" value="1"/>
</dbReference>
<dbReference type="PANTHER" id="PTHR46277:SF3">
    <property type="entry name" value="BINDING PROTEIN, PUTATIVE-RELATED"/>
    <property type="match status" value="1"/>
</dbReference>
<dbReference type="InterPro" id="IPR001251">
    <property type="entry name" value="CRAL-TRIO_dom"/>
</dbReference>
<evidence type="ECO:0000259" key="2">
    <source>
        <dbReference type="PROSITE" id="PS50191"/>
    </source>
</evidence>
<evidence type="ECO:0000256" key="1">
    <source>
        <dbReference type="SAM" id="MobiDB-lite"/>
    </source>
</evidence>
<dbReference type="SUPFAM" id="SSF46938">
    <property type="entry name" value="CRAL/TRIO N-terminal domain"/>
    <property type="match status" value="1"/>
</dbReference>
<dbReference type="InterPro" id="IPR036273">
    <property type="entry name" value="CRAL/TRIO_N_dom_sf"/>
</dbReference>
<dbReference type="CDD" id="cd00170">
    <property type="entry name" value="SEC14"/>
    <property type="match status" value="1"/>
</dbReference>
<proteinExistence type="predicted"/>
<organism evidence="3 4">
    <name type="scientific">Linum tenue</name>
    <dbReference type="NCBI Taxonomy" id="586396"/>
    <lineage>
        <taxon>Eukaryota</taxon>
        <taxon>Viridiplantae</taxon>
        <taxon>Streptophyta</taxon>
        <taxon>Embryophyta</taxon>
        <taxon>Tracheophyta</taxon>
        <taxon>Spermatophyta</taxon>
        <taxon>Magnoliopsida</taxon>
        <taxon>eudicotyledons</taxon>
        <taxon>Gunneridae</taxon>
        <taxon>Pentapetalae</taxon>
        <taxon>rosids</taxon>
        <taxon>fabids</taxon>
        <taxon>Malpighiales</taxon>
        <taxon>Linaceae</taxon>
        <taxon>Linum</taxon>
    </lineage>
</organism>
<sequence length="274" mass="30933">MEPNKKMGTAAGNGWSMIEEEKQSATPAAASTMSPPETDAITAEEQNKVGIMRAVVEAQDPSAKELGDDLMLRRFLRAREMDIEKASALFLKYLSWRHSFIPSGSILDADIPNELAQQKLYMQGHDKQNRPIVVAYGAKHKPQKSTLEELKRFVVFTLERICARLPAGQEKFMAIADLQGWGYTNSDIRGYLAALSILQDCYPERLGKVFMVHSPYIFMTAWKVIYPFIDPKTKKKIVFVENKNLRDTFLEDIDESQLPDVYGGMLPLVPIQDA</sequence>
<evidence type="ECO:0000313" key="4">
    <source>
        <dbReference type="Proteomes" id="UP001154282"/>
    </source>
</evidence>